<keyword evidence="4 11" id="KW-0662">Pyridine nucleotide biosynthesis</keyword>
<evidence type="ECO:0000313" key="13">
    <source>
        <dbReference type="EMBL" id="EJZ63875.1"/>
    </source>
</evidence>
<evidence type="ECO:0000313" key="14">
    <source>
        <dbReference type="Proteomes" id="UP000006044"/>
    </source>
</evidence>
<comment type="catalytic activity">
    <reaction evidence="10 11">
        <text>nicotinate beta-D-ribonucleotide + ATP + H(+) = deamido-NAD(+) + diphosphate</text>
        <dbReference type="Rhea" id="RHEA:22860"/>
        <dbReference type="ChEBI" id="CHEBI:15378"/>
        <dbReference type="ChEBI" id="CHEBI:30616"/>
        <dbReference type="ChEBI" id="CHEBI:33019"/>
        <dbReference type="ChEBI" id="CHEBI:57502"/>
        <dbReference type="ChEBI" id="CHEBI:58437"/>
        <dbReference type="EC" id="2.7.7.18"/>
    </reaction>
</comment>
<keyword evidence="6 11" id="KW-0548">Nucleotidyltransferase</keyword>
<dbReference type="CDD" id="cd02165">
    <property type="entry name" value="NMNAT"/>
    <property type="match status" value="1"/>
</dbReference>
<dbReference type="UniPathway" id="UPA00253">
    <property type="reaction ID" value="UER00332"/>
</dbReference>
<keyword evidence="8 11" id="KW-0067">ATP-binding</keyword>
<comment type="pathway">
    <text evidence="2 11">Cofactor biosynthesis; NAD(+) biosynthesis; deamido-NAD(+) from nicotinate D-ribonucleotide: step 1/1.</text>
</comment>
<accession>K0XJ34</accession>
<dbReference type="Gene3D" id="3.40.50.620">
    <property type="entry name" value="HUPs"/>
    <property type="match status" value="1"/>
</dbReference>
<dbReference type="PANTHER" id="PTHR39321:SF3">
    <property type="entry name" value="PHOSPHOPANTETHEINE ADENYLYLTRANSFERASE"/>
    <property type="match status" value="1"/>
</dbReference>
<name>K0XJ34_9BACT</name>
<dbReference type="STRING" id="742726.HMPREF9448_01714"/>
<keyword evidence="9 11" id="KW-0520">NAD</keyword>
<dbReference type="GO" id="GO:0009435">
    <property type="term" value="P:NAD+ biosynthetic process"/>
    <property type="evidence" value="ECO:0007669"/>
    <property type="project" value="UniProtKB-UniRule"/>
</dbReference>
<evidence type="ECO:0000256" key="2">
    <source>
        <dbReference type="ARBA" id="ARBA00005019"/>
    </source>
</evidence>
<evidence type="ECO:0000256" key="9">
    <source>
        <dbReference type="ARBA" id="ARBA00023027"/>
    </source>
</evidence>
<proteinExistence type="inferred from homology"/>
<dbReference type="HOGENOM" id="CLU_069765_3_3_10"/>
<protein>
    <recommendedName>
        <fullName evidence="11">Probable nicotinate-nucleotide adenylyltransferase</fullName>
        <ecNumber evidence="11">2.7.7.18</ecNumber>
    </recommendedName>
    <alternativeName>
        <fullName evidence="11">Deamido-NAD(+) diphosphorylase</fullName>
    </alternativeName>
    <alternativeName>
        <fullName evidence="11">Deamido-NAD(+) pyrophosphorylase</fullName>
    </alternativeName>
    <alternativeName>
        <fullName evidence="11">Nicotinate mononucleotide adenylyltransferase</fullName>
        <shortName evidence="11">NaMN adenylyltransferase</shortName>
    </alternativeName>
</protein>
<dbReference type="GO" id="GO:0004515">
    <property type="term" value="F:nicotinate-nucleotide adenylyltransferase activity"/>
    <property type="evidence" value="ECO:0007669"/>
    <property type="project" value="UniProtKB-UniRule"/>
</dbReference>
<evidence type="ECO:0000256" key="6">
    <source>
        <dbReference type="ARBA" id="ARBA00022695"/>
    </source>
</evidence>
<dbReference type="SUPFAM" id="SSF52374">
    <property type="entry name" value="Nucleotidylyl transferase"/>
    <property type="match status" value="1"/>
</dbReference>
<keyword evidence="14" id="KW-1185">Reference proteome</keyword>
<dbReference type="Proteomes" id="UP000006044">
    <property type="component" value="Unassembled WGS sequence"/>
</dbReference>
<comment type="function">
    <text evidence="1 11">Catalyzes the reversible adenylation of nicotinate mononucleotide (NaMN) to nicotinic acid adenine dinucleotide (NaAD).</text>
</comment>
<evidence type="ECO:0000256" key="11">
    <source>
        <dbReference type="HAMAP-Rule" id="MF_00244"/>
    </source>
</evidence>
<organism evidence="13 14">
    <name type="scientific">Barnesiella intestinihominis YIT 11860</name>
    <dbReference type="NCBI Taxonomy" id="742726"/>
    <lineage>
        <taxon>Bacteria</taxon>
        <taxon>Pseudomonadati</taxon>
        <taxon>Bacteroidota</taxon>
        <taxon>Bacteroidia</taxon>
        <taxon>Bacteroidales</taxon>
        <taxon>Barnesiellaceae</taxon>
        <taxon>Barnesiella</taxon>
    </lineage>
</organism>
<dbReference type="EC" id="2.7.7.18" evidence="11"/>
<evidence type="ECO:0000256" key="10">
    <source>
        <dbReference type="ARBA" id="ARBA00048721"/>
    </source>
</evidence>
<comment type="similarity">
    <text evidence="3 11">Belongs to the NadD family.</text>
</comment>
<evidence type="ECO:0000256" key="8">
    <source>
        <dbReference type="ARBA" id="ARBA00022840"/>
    </source>
</evidence>
<dbReference type="InterPro" id="IPR005248">
    <property type="entry name" value="NadD/NMNAT"/>
</dbReference>
<dbReference type="PANTHER" id="PTHR39321">
    <property type="entry name" value="NICOTINATE-NUCLEOTIDE ADENYLYLTRANSFERASE-RELATED"/>
    <property type="match status" value="1"/>
</dbReference>
<evidence type="ECO:0000256" key="5">
    <source>
        <dbReference type="ARBA" id="ARBA00022679"/>
    </source>
</evidence>
<dbReference type="RefSeq" id="WP_008862173.1">
    <property type="nucleotide sequence ID" value="NZ_JH815204.1"/>
</dbReference>
<sequence length="196" mass="23003">MQPIKTAFFSGTFNPVHTGHLILANYLCEYEGFDEIWLSVSPQNPLREKLSSNNDRQRIEMLNMAVNGNSKIRTTDIEFTLPRPSYTIQTLEALRKKHPERIFTLIIGADNWLSFNRWKDYNKIIEEYPIYIYPRRGYDIDERSLPANVKLCHAPIIEISSTQIRQGISEGKNMNYFIPRPVYDYIINHGLYKNKD</sequence>
<dbReference type="Pfam" id="PF01467">
    <property type="entry name" value="CTP_transf_like"/>
    <property type="match status" value="1"/>
</dbReference>
<dbReference type="PATRIC" id="fig|742726.3.peg.1796"/>
<gene>
    <name evidence="11" type="primary">nadD</name>
    <name evidence="13" type="ORF">HMPREF9448_01714</name>
</gene>
<evidence type="ECO:0000256" key="4">
    <source>
        <dbReference type="ARBA" id="ARBA00022642"/>
    </source>
</evidence>
<reference evidence="13 14" key="1">
    <citation type="submission" date="2012-08" db="EMBL/GenBank/DDBJ databases">
        <title>The Genome Sequence of Barnesiella intestinihominis YIT 11860.</title>
        <authorList>
            <consortium name="The Broad Institute Genome Sequencing Platform"/>
            <person name="Earl A."/>
            <person name="Ward D."/>
            <person name="Feldgarden M."/>
            <person name="Gevers D."/>
            <person name="Morotomi M."/>
            <person name="Walker B."/>
            <person name="Young S.K."/>
            <person name="Zeng Q."/>
            <person name="Gargeya S."/>
            <person name="Fitzgerald M."/>
            <person name="Haas B."/>
            <person name="Abouelleil A."/>
            <person name="Alvarado L."/>
            <person name="Arachchi H.M."/>
            <person name="Berlin A.M."/>
            <person name="Chapman S.B."/>
            <person name="Goldberg J."/>
            <person name="Griggs A."/>
            <person name="Gujja S."/>
            <person name="Hansen M."/>
            <person name="Howarth C."/>
            <person name="Imamovic A."/>
            <person name="Larimer J."/>
            <person name="McCowen C."/>
            <person name="Montmayeur A."/>
            <person name="Murphy C."/>
            <person name="Neiman D."/>
            <person name="Pearson M."/>
            <person name="Priest M."/>
            <person name="Roberts A."/>
            <person name="Saif S."/>
            <person name="Shea T."/>
            <person name="Sisk P."/>
            <person name="Sykes S."/>
            <person name="Wortman J."/>
            <person name="Nusbaum C."/>
            <person name="Birren B."/>
        </authorList>
    </citation>
    <scope>NUCLEOTIDE SEQUENCE [LARGE SCALE GENOMIC DNA]</scope>
    <source>
        <strain evidence="13 14">YIT 11860</strain>
    </source>
</reference>
<feature type="domain" description="Cytidyltransferase-like" evidence="12">
    <location>
        <begin position="8"/>
        <end position="166"/>
    </location>
</feature>
<dbReference type="eggNOG" id="COG1057">
    <property type="taxonomic scope" value="Bacteria"/>
</dbReference>
<dbReference type="EMBL" id="ADLE01000011">
    <property type="protein sequence ID" value="EJZ63875.1"/>
    <property type="molecule type" value="Genomic_DNA"/>
</dbReference>
<evidence type="ECO:0000256" key="3">
    <source>
        <dbReference type="ARBA" id="ARBA00009014"/>
    </source>
</evidence>
<dbReference type="GeneID" id="77848958"/>
<dbReference type="HAMAP" id="MF_00244">
    <property type="entry name" value="NaMN_adenylyltr"/>
    <property type="match status" value="1"/>
</dbReference>
<evidence type="ECO:0000256" key="1">
    <source>
        <dbReference type="ARBA" id="ARBA00002324"/>
    </source>
</evidence>
<dbReference type="NCBIfam" id="TIGR00482">
    <property type="entry name" value="nicotinate (nicotinamide) nucleotide adenylyltransferase"/>
    <property type="match status" value="1"/>
</dbReference>
<dbReference type="OrthoDB" id="5295945at2"/>
<evidence type="ECO:0000259" key="12">
    <source>
        <dbReference type="Pfam" id="PF01467"/>
    </source>
</evidence>
<keyword evidence="7 11" id="KW-0547">Nucleotide-binding</keyword>
<dbReference type="AlphaFoldDB" id="K0XJ34"/>
<dbReference type="GO" id="GO:0005524">
    <property type="term" value="F:ATP binding"/>
    <property type="evidence" value="ECO:0007669"/>
    <property type="project" value="UniProtKB-KW"/>
</dbReference>
<evidence type="ECO:0000256" key="7">
    <source>
        <dbReference type="ARBA" id="ARBA00022741"/>
    </source>
</evidence>
<comment type="caution">
    <text evidence="13">The sequence shown here is derived from an EMBL/GenBank/DDBJ whole genome shotgun (WGS) entry which is preliminary data.</text>
</comment>
<keyword evidence="5 11" id="KW-0808">Transferase</keyword>
<dbReference type="InterPro" id="IPR004821">
    <property type="entry name" value="Cyt_trans-like"/>
</dbReference>
<dbReference type="InterPro" id="IPR014729">
    <property type="entry name" value="Rossmann-like_a/b/a_fold"/>
</dbReference>